<dbReference type="InterPro" id="IPR036390">
    <property type="entry name" value="WH_DNA-bd_sf"/>
</dbReference>
<dbReference type="EMBL" id="JAVDVX010000006">
    <property type="protein sequence ID" value="MDR7091264.1"/>
    <property type="molecule type" value="Genomic_DNA"/>
</dbReference>
<dbReference type="SUPFAM" id="SSF46785">
    <property type="entry name" value="Winged helix' DNA-binding domain"/>
    <property type="match status" value="1"/>
</dbReference>
<keyword evidence="2" id="KW-0805">Transcription regulation</keyword>
<reference evidence="5 6" key="1">
    <citation type="submission" date="2023-07" db="EMBL/GenBank/DDBJ databases">
        <title>Sorghum-associated microbial communities from plants grown in Nebraska, USA.</title>
        <authorList>
            <person name="Schachtman D."/>
        </authorList>
    </citation>
    <scope>NUCLEOTIDE SEQUENCE [LARGE SCALE GENOMIC DNA]</scope>
    <source>
        <strain evidence="5 6">BE190</strain>
    </source>
</reference>
<dbReference type="PIRSF" id="PIRSF019455">
    <property type="entry name" value="CopR_AtkY"/>
    <property type="match status" value="1"/>
</dbReference>
<dbReference type="InterPro" id="IPR005650">
    <property type="entry name" value="BlaI_family"/>
</dbReference>
<dbReference type="Gene3D" id="1.10.10.10">
    <property type="entry name" value="Winged helix-like DNA-binding domain superfamily/Winged helix DNA-binding domain"/>
    <property type="match status" value="1"/>
</dbReference>
<evidence type="ECO:0000313" key="5">
    <source>
        <dbReference type="EMBL" id="MDR7091264.1"/>
    </source>
</evidence>
<accession>A0ABU1V1G2</accession>
<evidence type="ECO:0000313" key="6">
    <source>
        <dbReference type="Proteomes" id="UP001253595"/>
    </source>
</evidence>
<sequence>MTTPTPAELEILHVLWQCGEAKVQVVNDKLSESKPVGYTTTLKTMQIMEQKGLLGRKKDGKSHIYFPQIAQADTQSSMLDKLLQSAFGGSKSQLVMQLLGNKKVSKKELDEIKTFLDNLEK</sequence>
<name>A0ABU1V1G2_9GAMM</name>
<keyword evidence="4" id="KW-0804">Transcription</keyword>
<evidence type="ECO:0000256" key="3">
    <source>
        <dbReference type="ARBA" id="ARBA00023125"/>
    </source>
</evidence>
<evidence type="ECO:0000256" key="1">
    <source>
        <dbReference type="ARBA" id="ARBA00011046"/>
    </source>
</evidence>
<dbReference type="Pfam" id="PF03965">
    <property type="entry name" value="Penicillinase_R"/>
    <property type="match status" value="1"/>
</dbReference>
<comment type="caution">
    <text evidence="5">The sequence shown here is derived from an EMBL/GenBank/DDBJ whole genome shotgun (WGS) entry which is preliminary data.</text>
</comment>
<evidence type="ECO:0000256" key="4">
    <source>
        <dbReference type="ARBA" id="ARBA00023163"/>
    </source>
</evidence>
<dbReference type="Proteomes" id="UP001253595">
    <property type="component" value="Unassembled WGS sequence"/>
</dbReference>
<keyword evidence="3" id="KW-0238">DNA-binding</keyword>
<comment type="similarity">
    <text evidence="1">Belongs to the BlaI transcriptional regulatory family.</text>
</comment>
<gene>
    <name evidence="5" type="ORF">J2X05_003299</name>
</gene>
<dbReference type="Gene3D" id="1.10.4040.10">
    <property type="entry name" value="Penicillinase repressor domain"/>
    <property type="match status" value="1"/>
</dbReference>
<keyword evidence="6" id="KW-1185">Reference proteome</keyword>
<dbReference type="InterPro" id="IPR036388">
    <property type="entry name" value="WH-like_DNA-bd_sf"/>
</dbReference>
<evidence type="ECO:0000256" key="2">
    <source>
        <dbReference type="ARBA" id="ARBA00023015"/>
    </source>
</evidence>
<protein>
    <submittedName>
        <fullName evidence="5">Transcriptional regulator</fullName>
    </submittedName>
</protein>
<proteinExistence type="inferred from homology"/>
<organism evidence="5 6">
    <name type="scientific">Cellvibrio fibrivorans</name>
    <dbReference type="NCBI Taxonomy" id="126350"/>
    <lineage>
        <taxon>Bacteria</taxon>
        <taxon>Pseudomonadati</taxon>
        <taxon>Pseudomonadota</taxon>
        <taxon>Gammaproteobacteria</taxon>
        <taxon>Cellvibrionales</taxon>
        <taxon>Cellvibrionaceae</taxon>
        <taxon>Cellvibrio</taxon>
    </lineage>
</organism>
<dbReference type="RefSeq" id="WP_310074410.1">
    <property type="nucleotide sequence ID" value="NZ_JAVDVX010000006.1"/>
</dbReference>